<reference evidence="4" key="2">
    <citation type="submission" date="2025-09" db="UniProtKB">
        <authorList>
            <consortium name="Ensembl"/>
        </authorList>
    </citation>
    <scope>IDENTIFICATION</scope>
</reference>
<dbReference type="OMA" id="ECDMKGV"/>
<gene>
    <name evidence="4" type="primary">LOC115535842</name>
</gene>
<evidence type="ECO:0000259" key="3">
    <source>
        <dbReference type="PROSITE" id="PS00214"/>
    </source>
</evidence>
<name>A0A8C5BM08_GADMO</name>
<dbReference type="Proteomes" id="UP000694546">
    <property type="component" value="Chromosome 22"/>
</dbReference>
<evidence type="ECO:0000256" key="1">
    <source>
        <dbReference type="ARBA" id="ARBA00008390"/>
    </source>
</evidence>
<dbReference type="Pfam" id="PF00061">
    <property type="entry name" value="Lipocalin"/>
    <property type="match status" value="1"/>
</dbReference>
<comment type="similarity">
    <text evidence="1 2">Belongs to the calycin superfamily. Fatty-acid binding protein (FABP) family.</text>
</comment>
<dbReference type="InterPro" id="IPR012674">
    <property type="entry name" value="Calycin"/>
</dbReference>
<dbReference type="AlphaFoldDB" id="A0A8C5BM08"/>
<feature type="domain" description="Cytosolic fatty-acid binding proteins" evidence="3">
    <location>
        <begin position="7"/>
        <end position="24"/>
    </location>
</feature>
<dbReference type="InterPro" id="IPR000463">
    <property type="entry name" value="Fatty_acid-bd"/>
</dbReference>
<evidence type="ECO:0000313" key="4">
    <source>
        <dbReference type="Ensembl" id="ENSGMOP00000047910.1"/>
    </source>
</evidence>
<dbReference type="PRINTS" id="PR00178">
    <property type="entry name" value="FATTYACIDBP"/>
</dbReference>
<dbReference type="GO" id="GO:0008289">
    <property type="term" value="F:lipid binding"/>
    <property type="evidence" value="ECO:0007669"/>
    <property type="project" value="InterPro"/>
</dbReference>
<reference evidence="4" key="1">
    <citation type="submission" date="2025-08" db="UniProtKB">
        <authorList>
            <consortium name="Ensembl"/>
        </authorList>
    </citation>
    <scope>IDENTIFICATION</scope>
</reference>
<sequence length="162" mass="18299">MVEQFVGSWKMVSSENFDDFLKAMGVGFAIRQIASRTKPSLIVTLDQGIICLKMLSSFKTTEVKFKLNQAFDETTADGRNTTVCQRGRIPKATQFIRLAVWWNNAFSFTPQNIVTLENGKLVQIQSWDGKETTIEREIVDGKLVTKCKIGNVVAVRTFQREA</sequence>
<keyword evidence="2" id="KW-0813">Transport</keyword>
<dbReference type="Ensembl" id="ENSGMOT00000038294.1">
    <property type="protein sequence ID" value="ENSGMOP00000047910.1"/>
    <property type="gene ID" value="ENSGMOG00000003063.2"/>
</dbReference>
<dbReference type="SUPFAM" id="SSF50814">
    <property type="entry name" value="Lipocalins"/>
    <property type="match status" value="1"/>
</dbReference>
<dbReference type="InterPro" id="IPR000566">
    <property type="entry name" value="Lipocln_cytosolic_FA-bd_dom"/>
</dbReference>
<proteinExistence type="inferred from homology"/>
<evidence type="ECO:0000256" key="2">
    <source>
        <dbReference type="RuleBase" id="RU003696"/>
    </source>
</evidence>
<dbReference type="PROSITE" id="PS00214">
    <property type="entry name" value="FABP"/>
    <property type="match status" value="1"/>
</dbReference>
<keyword evidence="5" id="KW-1185">Reference proteome</keyword>
<dbReference type="PANTHER" id="PTHR11955">
    <property type="entry name" value="FATTY ACID BINDING PROTEIN"/>
    <property type="match status" value="1"/>
</dbReference>
<protein>
    <submittedName>
        <fullName evidence="4">Fatty acid-binding protein, heart-like</fullName>
    </submittedName>
</protein>
<dbReference type="GeneTree" id="ENSGT00940000164547"/>
<organism evidence="4 5">
    <name type="scientific">Gadus morhua</name>
    <name type="common">Atlantic cod</name>
    <dbReference type="NCBI Taxonomy" id="8049"/>
    <lineage>
        <taxon>Eukaryota</taxon>
        <taxon>Metazoa</taxon>
        <taxon>Chordata</taxon>
        <taxon>Craniata</taxon>
        <taxon>Vertebrata</taxon>
        <taxon>Euteleostomi</taxon>
        <taxon>Actinopterygii</taxon>
        <taxon>Neopterygii</taxon>
        <taxon>Teleostei</taxon>
        <taxon>Neoteleostei</taxon>
        <taxon>Acanthomorphata</taxon>
        <taxon>Zeiogadaria</taxon>
        <taxon>Gadariae</taxon>
        <taxon>Gadiformes</taxon>
        <taxon>Gadoidei</taxon>
        <taxon>Gadidae</taxon>
        <taxon>Gadus</taxon>
    </lineage>
</organism>
<accession>A0A8C5BM08</accession>
<evidence type="ECO:0000313" key="5">
    <source>
        <dbReference type="Proteomes" id="UP000694546"/>
    </source>
</evidence>
<dbReference type="InterPro" id="IPR031259">
    <property type="entry name" value="ILBP"/>
</dbReference>
<dbReference type="Gene3D" id="2.40.128.20">
    <property type="match status" value="1"/>
</dbReference>